<organism evidence="7 8">
    <name type="scientific">Jiella sonneratiae</name>
    <dbReference type="NCBI Taxonomy" id="2816856"/>
    <lineage>
        <taxon>Bacteria</taxon>
        <taxon>Pseudomonadati</taxon>
        <taxon>Pseudomonadota</taxon>
        <taxon>Alphaproteobacteria</taxon>
        <taxon>Hyphomicrobiales</taxon>
        <taxon>Aurantimonadaceae</taxon>
        <taxon>Jiella</taxon>
    </lineage>
</organism>
<dbReference type="InterPro" id="IPR002509">
    <property type="entry name" value="NODB_dom"/>
</dbReference>
<dbReference type="PROSITE" id="PS51318">
    <property type="entry name" value="TAT"/>
    <property type="match status" value="1"/>
</dbReference>
<gene>
    <name evidence="7" type="ORF">J1C47_21300</name>
</gene>
<evidence type="ECO:0000313" key="7">
    <source>
        <dbReference type="EMBL" id="MBO0906194.1"/>
    </source>
</evidence>
<dbReference type="Proteomes" id="UP000664288">
    <property type="component" value="Unassembled WGS sequence"/>
</dbReference>
<comment type="function">
    <text evidence="1">Is involved in generating a small heat-stable compound (Nod), an acylated oligomer of N-acetylglucosamine, that stimulates mitosis in various plant protoplasts.</text>
</comment>
<sequence length="384" mass="40316">MAGPFATPQFTRRRCARGFTAPALGLALAFALAAPPARAQQAGDPPSPLLARLEALAGHGGGARSFGSQSILSSCWSPAELAAGGPAEKAITRRGADVRLGPPARQRPSLAAPVLPAVMRNSIRRVDTGGEKLVALTFDVCEQNGEKAGYDGAIVDYLRANGVAATFFLGGKWMATHQERAMQIIADPLFEAGNHAWTHGNMRVLTGKDMQDQIDFTQAEYELTVERLLERPCAQAAGAAEAVRIPLRMSAFRYPYGTCSAESLSAVNAAGLAAVQWDVVTGDPAKGTSARAIEATVAGRVKPGSIVVMHANGRGWHTSEALPVLVAALKAKGYRFVTVGTLLAAGRPVAAASCYELKPGDNGRYDRIFGRGTGDRPVKTATRG</sequence>
<evidence type="ECO:0000256" key="1">
    <source>
        <dbReference type="ARBA" id="ARBA00003236"/>
    </source>
</evidence>
<evidence type="ECO:0000256" key="4">
    <source>
        <dbReference type="ARBA" id="ARBA00032976"/>
    </source>
</evidence>
<dbReference type="InterPro" id="IPR006311">
    <property type="entry name" value="TAT_signal"/>
</dbReference>
<dbReference type="RefSeq" id="WP_207352826.1">
    <property type="nucleotide sequence ID" value="NZ_JAFMPY010000033.1"/>
</dbReference>
<dbReference type="PANTHER" id="PTHR10587">
    <property type="entry name" value="GLYCOSYL TRANSFERASE-RELATED"/>
    <property type="match status" value="1"/>
</dbReference>
<feature type="signal peptide" evidence="5">
    <location>
        <begin position="1"/>
        <end position="39"/>
    </location>
</feature>
<accession>A0ABS3J949</accession>
<dbReference type="InterPro" id="IPR050248">
    <property type="entry name" value="Polysacc_deacetylase_ArnD"/>
</dbReference>
<dbReference type="Pfam" id="PF01522">
    <property type="entry name" value="Polysacc_deac_1"/>
    <property type="match status" value="1"/>
</dbReference>
<name>A0ABS3J949_9HYPH</name>
<feature type="chain" id="PRO_5045756479" description="Chitooligosaccharide deacetylase" evidence="5">
    <location>
        <begin position="40"/>
        <end position="384"/>
    </location>
</feature>
<comment type="caution">
    <text evidence="7">The sequence shown here is derived from an EMBL/GenBank/DDBJ whole genome shotgun (WGS) entry which is preliminary data.</text>
</comment>
<evidence type="ECO:0000313" key="8">
    <source>
        <dbReference type="Proteomes" id="UP000664288"/>
    </source>
</evidence>
<reference evidence="7 8" key="1">
    <citation type="submission" date="2021-03" db="EMBL/GenBank/DDBJ databases">
        <title>Whole genome sequence of Jiella sp. MQZ13P-4.</title>
        <authorList>
            <person name="Tuo L."/>
        </authorList>
    </citation>
    <scope>NUCLEOTIDE SEQUENCE [LARGE SCALE GENOMIC DNA]</scope>
    <source>
        <strain evidence="7 8">MQZ13P-4</strain>
    </source>
</reference>
<keyword evidence="8" id="KW-1185">Reference proteome</keyword>
<dbReference type="PANTHER" id="PTHR10587:SF134">
    <property type="entry name" value="SECRETED PROTEIN"/>
    <property type="match status" value="1"/>
</dbReference>
<dbReference type="Gene3D" id="3.20.20.370">
    <property type="entry name" value="Glycoside hydrolase/deacetylase"/>
    <property type="match status" value="1"/>
</dbReference>
<protein>
    <recommendedName>
        <fullName evidence="3">Chitooligosaccharide deacetylase</fullName>
    </recommendedName>
    <alternativeName>
        <fullName evidence="4">Nodulation protein B</fullName>
    </alternativeName>
</protein>
<keyword evidence="5" id="KW-0732">Signal</keyword>
<evidence type="ECO:0000256" key="2">
    <source>
        <dbReference type="ARBA" id="ARBA00010973"/>
    </source>
</evidence>
<proteinExistence type="inferred from homology"/>
<evidence type="ECO:0000256" key="3">
    <source>
        <dbReference type="ARBA" id="ARBA00020071"/>
    </source>
</evidence>
<dbReference type="InterPro" id="IPR011330">
    <property type="entry name" value="Glyco_hydro/deAcase_b/a-brl"/>
</dbReference>
<comment type="similarity">
    <text evidence="2">Belongs to the polysaccharide deacetylase family.</text>
</comment>
<evidence type="ECO:0000256" key="5">
    <source>
        <dbReference type="SAM" id="SignalP"/>
    </source>
</evidence>
<feature type="domain" description="NodB homology" evidence="6">
    <location>
        <begin position="132"/>
        <end position="337"/>
    </location>
</feature>
<dbReference type="SUPFAM" id="SSF88713">
    <property type="entry name" value="Glycoside hydrolase/deacetylase"/>
    <property type="match status" value="1"/>
</dbReference>
<dbReference type="EMBL" id="JAFMPY010000033">
    <property type="protein sequence ID" value="MBO0906194.1"/>
    <property type="molecule type" value="Genomic_DNA"/>
</dbReference>
<evidence type="ECO:0000259" key="6">
    <source>
        <dbReference type="PROSITE" id="PS51677"/>
    </source>
</evidence>
<dbReference type="PROSITE" id="PS51677">
    <property type="entry name" value="NODB"/>
    <property type="match status" value="1"/>
</dbReference>